<dbReference type="InterPro" id="IPR023296">
    <property type="entry name" value="Glyco_hydro_beta-prop_sf"/>
</dbReference>
<dbReference type="GO" id="GO:0005975">
    <property type="term" value="P:carbohydrate metabolic process"/>
    <property type="evidence" value="ECO:0007669"/>
    <property type="project" value="InterPro"/>
</dbReference>
<name>A0A2Z5Y4L4_9ENTE</name>
<keyword evidence="3 6" id="KW-0326">Glycosidase</keyword>
<evidence type="ECO:0000256" key="5">
    <source>
        <dbReference type="PIRSR" id="PIRSR606710-2"/>
    </source>
</evidence>
<evidence type="ECO:0000313" key="9">
    <source>
        <dbReference type="Proteomes" id="UP000269226"/>
    </source>
</evidence>
<evidence type="ECO:0000256" key="3">
    <source>
        <dbReference type="ARBA" id="ARBA00023295"/>
    </source>
</evidence>
<dbReference type="Gene3D" id="2.60.120.200">
    <property type="match status" value="1"/>
</dbReference>
<evidence type="ECO:0000256" key="1">
    <source>
        <dbReference type="ARBA" id="ARBA00009865"/>
    </source>
</evidence>
<dbReference type="Pfam" id="PF17851">
    <property type="entry name" value="GH43_C2"/>
    <property type="match status" value="1"/>
</dbReference>
<evidence type="ECO:0000259" key="7">
    <source>
        <dbReference type="Pfam" id="PF17851"/>
    </source>
</evidence>
<dbReference type="RefSeq" id="WP_014868562.1">
    <property type="nucleotide sequence ID" value="NZ_AP018493.1"/>
</dbReference>
<dbReference type="AlphaFoldDB" id="A0A2Z5Y4L4"/>
<evidence type="ECO:0000313" key="8">
    <source>
        <dbReference type="EMBL" id="BBC61807.1"/>
    </source>
</evidence>
<dbReference type="InterPro" id="IPR051795">
    <property type="entry name" value="Glycosyl_Hydrlase_43"/>
</dbReference>
<geneLocation type="plasmid" evidence="9">
    <name>pmp1 dat561 dna</name>
</geneLocation>
<feature type="domain" description="Beta-xylosidase C-terminal Concanavalin A-like" evidence="7">
    <location>
        <begin position="326"/>
        <end position="504"/>
    </location>
</feature>
<dbReference type="CDD" id="cd18617">
    <property type="entry name" value="GH43_XynB-like"/>
    <property type="match status" value="1"/>
</dbReference>
<keyword evidence="2 6" id="KW-0378">Hydrolase</keyword>
<gene>
    <name evidence="8" type="ORF">DAT561_p1105</name>
</gene>
<feature type="active site" description="Proton donor" evidence="4">
    <location>
        <position position="182"/>
    </location>
</feature>
<evidence type="ECO:0000256" key="6">
    <source>
        <dbReference type="RuleBase" id="RU361187"/>
    </source>
</evidence>
<dbReference type="GeneID" id="39499504"/>
<dbReference type="Proteomes" id="UP000269226">
    <property type="component" value="Plasmid pMP1"/>
</dbReference>
<dbReference type="PANTHER" id="PTHR42812">
    <property type="entry name" value="BETA-XYLOSIDASE"/>
    <property type="match status" value="1"/>
</dbReference>
<dbReference type="SUPFAM" id="SSF75005">
    <property type="entry name" value="Arabinanase/levansucrase/invertase"/>
    <property type="match status" value="1"/>
</dbReference>
<evidence type="ECO:0000256" key="2">
    <source>
        <dbReference type="ARBA" id="ARBA00022801"/>
    </source>
</evidence>
<dbReference type="PANTHER" id="PTHR42812:SF12">
    <property type="entry name" value="BETA-XYLOSIDASE-RELATED"/>
    <property type="match status" value="1"/>
</dbReference>
<dbReference type="InterPro" id="IPR041542">
    <property type="entry name" value="GH43_C2"/>
</dbReference>
<proteinExistence type="inferred from homology"/>
<feature type="active site" description="Proton acceptor" evidence="4">
    <location>
        <position position="16"/>
    </location>
</feature>
<feature type="site" description="Important for catalytic activity, responsible for pKa modulation of the active site Glu and correct orientation of both the proton donor and substrate" evidence="5">
    <location>
        <position position="127"/>
    </location>
</feature>
<dbReference type="InterPro" id="IPR006710">
    <property type="entry name" value="Glyco_hydro_43"/>
</dbReference>
<dbReference type="SUPFAM" id="SSF49899">
    <property type="entry name" value="Concanavalin A-like lectins/glucanases"/>
    <property type="match status" value="1"/>
</dbReference>
<accession>A0A2Z5Y4L4</accession>
<dbReference type="EMBL" id="AP018493">
    <property type="protein sequence ID" value="BBC61807.1"/>
    <property type="molecule type" value="Genomic_DNA"/>
</dbReference>
<sequence>MVTQYQNPILRGMYPDPSIVRVEDTYYLVNSTFEYYPGIALSKSTDLLNWTKLEGIATLPSQADLRAAKSNEGIFAVCIRYYQEHFYVITTNFSEFKTFILRGRLTADKKTIEWQQDRVEVAISGIDPDLYFEDNHTYLQFTGYIDDKGTKAIQQVEIDIKTGNLIQKPKIISFGTGGRDVEGPHIIKKDGWYYLLIAEGGTGVGHMITMQRSRSLWGPFEAEAGINPLFTNRDRAEQPLQNIGHADLFQDTKGNWWLTCLGTHPSNVGFTLLTNTGRETLLYPVNWEKDWPVIYTGIPERSVDLTKFPAHADILTQEQNLTPFIDQFIEQRLSPEWITLRDQLVEELTIDKNCCLLKGKNETLSDLKTPAFIGIRQTEQEEIFQVTLSKEKTAIQNGQIGIAALINADHYAALLLEKNETLGYTVRHYQKVADLEINEAIGQLSELPDTLTIINHQATKTFLAENKKSDEQLSFTTSALHFSNEAIAALNTGDVEGIYAYNNAQIAIIKAERSSL</sequence>
<protein>
    <submittedName>
        <fullName evidence="8">Beta-xylosidase</fullName>
    </submittedName>
</protein>
<dbReference type="GO" id="GO:0004553">
    <property type="term" value="F:hydrolase activity, hydrolyzing O-glycosyl compounds"/>
    <property type="evidence" value="ECO:0007669"/>
    <property type="project" value="InterPro"/>
</dbReference>
<dbReference type="InterPro" id="IPR013320">
    <property type="entry name" value="ConA-like_dom_sf"/>
</dbReference>
<dbReference type="Gene3D" id="2.115.10.20">
    <property type="entry name" value="Glycosyl hydrolase domain, family 43"/>
    <property type="match status" value="1"/>
</dbReference>
<comment type="similarity">
    <text evidence="1 6">Belongs to the glycosyl hydrolase 43 family.</text>
</comment>
<reference evidence="8 9" key="1">
    <citation type="submission" date="2018-01" db="EMBL/GenBank/DDBJ databases">
        <title>Whole genome sequence of Melissococcus plutonius DAT561.</title>
        <authorList>
            <person name="Okumura K."/>
            <person name="Takamatsu D."/>
            <person name="Okura M."/>
        </authorList>
    </citation>
    <scope>NUCLEOTIDE SEQUENCE [LARGE SCALE GENOMIC DNA]</scope>
    <source>
        <strain evidence="8 9">DAT561</strain>
        <plasmid evidence="9">pmp1 dat561 dna</plasmid>
    </source>
</reference>
<keyword evidence="8" id="KW-0614">Plasmid</keyword>
<organism evidence="8 9">
    <name type="scientific">Melissococcus plutonius</name>
    <dbReference type="NCBI Taxonomy" id="33970"/>
    <lineage>
        <taxon>Bacteria</taxon>
        <taxon>Bacillati</taxon>
        <taxon>Bacillota</taxon>
        <taxon>Bacilli</taxon>
        <taxon>Lactobacillales</taxon>
        <taxon>Enterococcaceae</taxon>
        <taxon>Melissococcus</taxon>
    </lineage>
</organism>
<evidence type="ECO:0000256" key="4">
    <source>
        <dbReference type="PIRSR" id="PIRSR606710-1"/>
    </source>
</evidence>
<dbReference type="Pfam" id="PF04616">
    <property type="entry name" value="Glyco_hydro_43"/>
    <property type="match status" value="1"/>
</dbReference>